<evidence type="ECO:0000313" key="3">
    <source>
        <dbReference type="Proteomes" id="UP000078340"/>
    </source>
</evidence>
<feature type="region of interest" description="Disordered" evidence="1">
    <location>
        <begin position="286"/>
        <end position="307"/>
    </location>
</feature>
<evidence type="ECO:0000313" key="2">
    <source>
        <dbReference type="EMBL" id="OAQ91641.1"/>
    </source>
</evidence>
<name>A0A179HQ24_PURLI</name>
<dbReference type="EMBL" id="LSBI01000003">
    <property type="protein sequence ID" value="OAQ91641.1"/>
    <property type="molecule type" value="Genomic_DNA"/>
</dbReference>
<reference evidence="2 3" key="1">
    <citation type="submission" date="2016-02" db="EMBL/GenBank/DDBJ databases">
        <title>Biosynthesis of antibiotic leucinostatins and their inhibition on Phytophthora in bio-control Purpureocillium lilacinum.</title>
        <authorList>
            <person name="Wang G."/>
            <person name="Liu Z."/>
            <person name="Lin R."/>
            <person name="Li E."/>
            <person name="Mao Z."/>
            <person name="Ling J."/>
            <person name="Yin W."/>
            <person name="Xie B."/>
        </authorList>
    </citation>
    <scope>NUCLEOTIDE SEQUENCE [LARGE SCALE GENOMIC DNA]</scope>
    <source>
        <strain evidence="2">PLFJ-1</strain>
    </source>
</reference>
<feature type="compositionally biased region" description="Polar residues" evidence="1">
    <location>
        <begin position="286"/>
        <end position="295"/>
    </location>
</feature>
<evidence type="ECO:0000256" key="1">
    <source>
        <dbReference type="SAM" id="MobiDB-lite"/>
    </source>
</evidence>
<accession>A0A179HQ24</accession>
<protein>
    <submittedName>
        <fullName evidence="2">Uncharacterized protein</fullName>
    </submittedName>
</protein>
<proteinExistence type="predicted"/>
<organism evidence="2 3">
    <name type="scientific">Purpureocillium lilacinum</name>
    <name type="common">Paecilomyces lilacinus</name>
    <dbReference type="NCBI Taxonomy" id="33203"/>
    <lineage>
        <taxon>Eukaryota</taxon>
        <taxon>Fungi</taxon>
        <taxon>Dikarya</taxon>
        <taxon>Ascomycota</taxon>
        <taxon>Pezizomycotina</taxon>
        <taxon>Sordariomycetes</taxon>
        <taxon>Hypocreomycetidae</taxon>
        <taxon>Hypocreales</taxon>
        <taxon>Ophiocordycipitaceae</taxon>
        <taxon>Purpureocillium</taxon>
    </lineage>
</organism>
<dbReference type="AlphaFoldDB" id="A0A179HQ24"/>
<comment type="caution">
    <text evidence="2">The sequence shown here is derived from an EMBL/GenBank/DDBJ whole genome shotgun (WGS) entry which is preliminary data.</text>
</comment>
<dbReference type="Proteomes" id="UP000078340">
    <property type="component" value="Unassembled WGS sequence"/>
</dbReference>
<sequence>MGSVLHYIKAPMLASSTALPRYTSCAGCLVRPSPALPLAPQSSSLSLGLSELVPELPWDQLSYSHHSGAGTVTAKYVHKDSVMVRPAAGVVGWSGTCVSGIRYSCAAVQSPSASSFFLATFLLFGCFEHRDRSHSGRSPLDKLVQVLHRCDAEHEAPILVGDDGKLLLPLAAGDAAAEEVLEVLEGRVHGDDAVGAAAALEARHGGAEGVVGLDAAGVEERLQVRDGDVAEEGARLRVDDGEVRVVALKGGEEGEGNGVGGVEGEGGGGVEVLDGGLFPSPCQQPGGSFIPSSHASGMFHSQRVEEG</sequence>
<gene>
    <name evidence="2" type="ORF">VFPFJ_03381</name>
</gene>